<feature type="region of interest" description="Disordered" evidence="1">
    <location>
        <begin position="47"/>
        <end position="101"/>
    </location>
</feature>
<feature type="region of interest" description="Disordered" evidence="1">
    <location>
        <begin position="189"/>
        <end position="227"/>
    </location>
</feature>
<keyword evidence="3" id="KW-1185">Reference proteome</keyword>
<feature type="compositionally biased region" description="Basic and acidic residues" evidence="1">
    <location>
        <begin position="189"/>
        <end position="198"/>
    </location>
</feature>
<dbReference type="Proteomes" id="UP000765509">
    <property type="component" value="Unassembled WGS sequence"/>
</dbReference>
<feature type="compositionally biased region" description="Polar residues" evidence="1">
    <location>
        <begin position="213"/>
        <end position="227"/>
    </location>
</feature>
<sequence>MFSLVSLIRHYEADNILIKRCITISKSSEAESEDSIEVEIAKRGSLFQTEKAKQPPKVQPDGCGKRRGKSFSRNTHLEDSRFSPPSPRSASTNVDVNSESELIQDNISRTALFSGGRNRNLSMPIQELVQSSQRGGVGNMPKPLAGGHELLITHQELSGSGEDRRALRRMEPIVFQIKVQKDEELVEKSKSFIHRPDEGVENDPTLEKEGPVASTSCRSLQGQPQKT</sequence>
<feature type="compositionally biased region" description="Polar residues" evidence="1">
    <location>
        <begin position="92"/>
        <end position="101"/>
    </location>
</feature>
<name>A0A9Q3L634_9BASI</name>
<reference evidence="2" key="1">
    <citation type="submission" date="2021-03" db="EMBL/GenBank/DDBJ databases">
        <title>Draft genome sequence of rust myrtle Austropuccinia psidii MF-1, a brazilian biotype.</title>
        <authorList>
            <person name="Quecine M.C."/>
            <person name="Pachon D.M.R."/>
            <person name="Bonatelli M.L."/>
            <person name="Correr F.H."/>
            <person name="Franceschini L.M."/>
            <person name="Leite T.F."/>
            <person name="Margarido G.R.A."/>
            <person name="Almeida C.A."/>
            <person name="Ferrarezi J.A."/>
            <person name="Labate C.A."/>
        </authorList>
    </citation>
    <scope>NUCLEOTIDE SEQUENCE</scope>
    <source>
        <strain evidence="2">MF-1</strain>
    </source>
</reference>
<proteinExistence type="predicted"/>
<evidence type="ECO:0000313" key="3">
    <source>
        <dbReference type="Proteomes" id="UP000765509"/>
    </source>
</evidence>
<dbReference type="AlphaFoldDB" id="A0A9Q3L634"/>
<evidence type="ECO:0000313" key="2">
    <source>
        <dbReference type="EMBL" id="MBW0592831.1"/>
    </source>
</evidence>
<dbReference type="EMBL" id="AVOT02150638">
    <property type="protein sequence ID" value="MBW0592831.1"/>
    <property type="molecule type" value="Genomic_DNA"/>
</dbReference>
<organism evidence="2 3">
    <name type="scientific">Austropuccinia psidii MF-1</name>
    <dbReference type="NCBI Taxonomy" id="1389203"/>
    <lineage>
        <taxon>Eukaryota</taxon>
        <taxon>Fungi</taxon>
        <taxon>Dikarya</taxon>
        <taxon>Basidiomycota</taxon>
        <taxon>Pucciniomycotina</taxon>
        <taxon>Pucciniomycetes</taxon>
        <taxon>Pucciniales</taxon>
        <taxon>Sphaerophragmiaceae</taxon>
        <taxon>Austropuccinia</taxon>
    </lineage>
</organism>
<comment type="caution">
    <text evidence="2">The sequence shown here is derived from an EMBL/GenBank/DDBJ whole genome shotgun (WGS) entry which is preliminary data.</text>
</comment>
<evidence type="ECO:0000256" key="1">
    <source>
        <dbReference type="SAM" id="MobiDB-lite"/>
    </source>
</evidence>
<protein>
    <submittedName>
        <fullName evidence="2">Uncharacterized protein</fullName>
    </submittedName>
</protein>
<gene>
    <name evidence="2" type="ORF">O181_132546</name>
</gene>
<accession>A0A9Q3L634</accession>